<accession>A0A382P6M8</accession>
<dbReference type="InterPro" id="IPR033403">
    <property type="entry name" value="DUF5110"/>
</dbReference>
<dbReference type="EMBL" id="UINC01104819">
    <property type="protein sequence ID" value="SVC68265.1"/>
    <property type="molecule type" value="Genomic_DNA"/>
</dbReference>
<dbReference type="InterPro" id="IPR048395">
    <property type="entry name" value="Glyco_hydro_31_C"/>
</dbReference>
<dbReference type="SUPFAM" id="SSF51011">
    <property type="entry name" value="Glycosyl hydrolase domain"/>
    <property type="match status" value="1"/>
</dbReference>
<dbReference type="Gene3D" id="2.60.40.1180">
    <property type="entry name" value="Golgi alpha-mannosidase II"/>
    <property type="match status" value="2"/>
</dbReference>
<dbReference type="PANTHER" id="PTHR43863:SF2">
    <property type="entry name" value="MALTASE-GLUCOAMYLASE"/>
    <property type="match status" value="1"/>
</dbReference>
<dbReference type="AlphaFoldDB" id="A0A382P6M8"/>
<dbReference type="InterPro" id="IPR051816">
    <property type="entry name" value="Glycosyl_Hydrolase_31"/>
</dbReference>
<dbReference type="Pfam" id="PF17137">
    <property type="entry name" value="DUF5110"/>
    <property type="match status" value="1"/>
</dbReference>
<proteinExistence type="predicted"/>
<dbReference type="InterPro" id="IPR013780">
    <property type="entry name" value="Glyco_hydro_b"/>
</dbReference>
<protein>
    <submittedName>
        <fullName evidence="3">Uncharacterized protein</fullName>
    </submittedName>
</protein>
<dbReference type="Pfam" id="PF21365">
    <property type="entry name" value="Glyco_hydro_31_3rd"/>
    <property type="match status" value="1"/>
</dbReference>
<evidence type="ECO:0000313" key="3">
    <source>
        <dbReference type="EMBL" id="SVC68265.1"/>
    </source>
</evidence>
<dbReference type="PANTHER" id="PTHR43863">
    <property type="entry name" value="HYDROLASE, PUTATIVE (AFU_ORTHOLOGUE AFUA_1G03140)-RELATED"/>
    <property type="match status" value="1"/>
</dbReference>
<gene>
    <name evidence="3" type="ORF">METZ01_LOCUS321119</name>
</gene>
<sequence>TKHQFMCGNWLMIAPVYKQEETTEWSFYLPHGKWTDFSTGKEYEGGKTITGYDVSDYKYPIMAREGAIVPMYPESYYDDNRKQQKPRDPLTIDIYPSQVKTQFELMEDDGVTYKFKTDYRFNKTLIECEPGKENIININITGLYEGSGYKGMPKNRNYYLQIHGDKPKSVTIDEIKLKEMKKAKALEKATDGWYFDSKTYIAHIKVKEKKANSSFSAIILRNSTDY</sequence>
<feature type="non-terminal residue" evidence="3">
    <location>
        <position position="1"/>
    </location>
</feature>
<feature type="domain" description="DUF5110" evidence="1">
    <location>
        <begin position="89"/>
        <end position="164"/>
    </location>
</feature>
<evidence type="ECO:0000259" key="1">
    <source>
        <dbReference type="Pfam" id="PF17137"/>
    </source>
</evidence>
<feature type="domain" description="Glycosyl hydrolase family 31 C-terminal" evidence="2">
    <location>
        <begin position="2"/>
        <end position="69"/>
    </location>
</feature>
<reference evidence="3" key="1">
    <citation type="submission" date="2018-05" db="EMBL/GenBank/DDBJ databases">
        <authorList>
            <person name="Lanie J.A."/>
            <person name="Ng W.-L."/>
            <person name="Kazmierczak K.M."/>
            <person name="Andrzejewski T.M."/>
            <person name="Davidsen T.M."/>
            <person name="Wayne K.J."/>
            <person name="Tettelin H."/>
            <person name="Glass J.I."/>
            <person name="Rusch D."/>
            <person name="Podicherti R."/>
            <person name="Tsui H.-C.T."/>
            <person name="Winkler M.E."/>
        </authorList>
    </citation>
    <scope>NUCLEOTIDE SEQUENCE</scope>
</reference>
<name>A0A382P6M8_9ZZZZ</name>
<evidence type="ECO:0000259" key="2">
    <source>
        <dbReference type="Pfam" id="PF21365"/>
    </source>
</evidence>
<organism evidence="3">
    <name type="scientific">marine metagenome</name>
    <dbReference type="NCBI Taxonomy" id="408172"/>
    <lineage>
        <taxon>unclassified sequences</taxon>
        <taxon>metagenomes</taxon>
        <taxon>ecological metagenomes</taxon>
    </lineage>
</organism>